<gene>
    <name evidence="2" type="ORF">JRO89_XS14G0102700</name>
</gene>
<evidence type="ECO:0000313" key="2">
    <source>
        <dbReference type="EMBL" id="KAH7548325.1"/>
    </source>
</evidence>
<organism evidence="2 3">
    <name type="scientific">Xanthoceras sorbifolium</name>
    <dbReference type="NCBI Taxonomy" id="99658"/>
    <lineage>
        <taxon>Eukaryota</taxon>
        <taxon>Viridiplantae</taxon>
        <taxon>Streptophyta</taxon>
        <taxon>Embryophyta</taxon>
        <taxon>Tracheophyta</taxon>
        <taxon>Spermatophyta</taxon>
        <taxon>Magnoliopsida</taxon>
        <taxon>eudicotyledons</taxon>
        <taxon>Gunneridae</taxon>
        <taxon>Pentapetalae</taxon>
        <taxon>rosids</taxon>
        <taxon>malvids</taxon>
        <taxon>Sapindales</taxon>
        <taxon>Sapindaceae</taxon>
        <taxon>Xanthoceroideae</taxon>
        <taxon>Xanthoceras</taxon>
    </lineage>
</organism>
<accession>A0ABQ8H4U6</accession>
<dbReference type="EMBL" id="JAFEMO010000014">
    <property type="protein sequence ID" value="KAH7548325.1"/>
    <property type="molecule type" value="Genomic_DNA"/>
</dbReference>
<dbReference type="PANTHER" id="PTHR31087:SF156">
    <property type="entry name" value="PROTEIN LURP1-LIKE"/>
    <property type="match status" value="1"/>
</dbReference>
<reference evidence="2 3" key="1">
    <citation type="submission" date="2021-02" db="EMBL/GenBank/DDBJ databases">
        <title>Plant Genome Project.</title>
        <authorList>
            <person name="Zhang R.-G."/>
        </authorList>
    </citation>
    <scope>NUCLEOTIDE SEQUENCE [LARGE SCALE GENOMIC DNA]</scope>
    <source>
        <tissue evidence="2">Leaves</tissue>
    </source>
</reference>
<dbReference type="Proteomes" id="UP000827721">
    <property type="component" value="Unassembled WGS sequence"/>
</dbReference>
<sequence length="396" mass="44348">MERSPELFKKHHSRVQNYPVKLSGTMMATPEPAYGVPTVSVVGEGFCVPYPVELIVKKKAKGLFDSRFELLDVNGNLFLQVDGTSLAFQCKRVMRDPAGFPILTLREKALGARNRWTVHRGESSELHNLLFSVRESHALQLKTRFDVFLSSNSNEDISSFKVVGRYSSESFGVYKGETLIAEVNHNFTWESFCRGKETFKVKVYPGVDYAFIVALIANYKTIADLKSLMPIEPTGSVITRTQVLFGALQPGNMTFISVATPELAFGFPRTVHVNGNIFLQVDSTYLAFKYKRVMHNPAGFPILTLRKKASQPVIIVGLLIPAESSDRHKLLFGVQQSRFFQLKTQLDVFLPGSFTEEISNFRVVGCYSNLSFRVHKGDTLIAEVLSFTLKVNPGVD</sequence>
<dbReference type="SUPFAM" id="SSF54518">
    <property type="entry name" value="Tubby C-terminal domain-like"/>
    <property type="match status" value="2"/>
</dbReference>
<evidence type="ECO:0000256" key="1">
    <source>
        <dbReference type="ARBA" id="ARBA00005437"/>
    </source>
</evidence>
<evidence type="ECO:0000313" key="3">
    <source>
        <dbReference type="Proteomes" id="UP000827721"/>
    </source>
</evidence>
<dbReference type="PANTHER" id="PTHR31087">
    <property type="match status" value="1"/>
</dbReference>
<name>A0ABQ8H4U6_9ROSI</name>
<proteinExistence type="inferred from homology"/>
<dbReference type="InterPro" id="IPR007612">
    <property type="entry name" value="LOR"/>
</dbReference>
<dbReference type="Gene3D" id="2.40.160.200">
    <property type="entry name" value="LURP1-related"/>
    <property type="match status" value="2"/>
</dbReference>
<comment type="caution">
    <text evidence="2">The sequence shown here is derived from an EMBL/GenBank/DDBJ whole genome shotgun (WGS) entry which is preliminary data.</text>
</comment>
<keyword evidence="3" id="KW-1185">Reference proteome</keyword>
<comment type="similarity">
    <text evidence="1">Belongs to the LOR family.</text>
</comment>
<protein>
    <submittedName>
        <fullName evidence="2">Uncharacterized protein</fullName>
    </submittedName>
</protein>
<dbReference type="Pfam" id="PF04525">
    <property type="entry name" value="LOR"/>
    <property type="match status" value="2"/>
</dbReference>
<dbReference type="InterPro" id="IPR038595">
    <property type="entry name" value="LOR_sf"/>
</dbReference>
<dbReference type="InterPro" id="IPR025659">
    <property type="entry name" value="Tubby-like_C"/>
</dbReference>